<evidence type="ECO:0000313" key="2">
    <source>
        <dbReference type="EMBL" id="OLF16239.1"/>
    </source>
</evidence>
<feature type="chain" id="PRO_5010206874" description="Neocarzinostatin" evidence="1">
    <location>
        <begin position="28"/>
        <end position="144"/>
    </location>
</feature>
<name>A0A1Q8CPE5_9PSEU</name>
<keyword evidence="3" id="KW-1185">Reference proteome</keyword>
<dbReference type="Proteomes" id="UP000185596">
    <property type="component" value="Unassembled WGS sequence"/>
</dbReference>
<feature type="signal peptide" evidence="1">
    <location>
        <begin position="1"/>
        <end position="27"/>
    </location>
</feature>
<accession>A0A1Q8CPE5</accession>
<organism evidence="2 3">
    <name type="scientific">Actinophytocola xanthii</name>
    <dbReference type="NCBI Taxonomy" id="1912961"/>
    <lineage>
        <taxon>Bacteria</taxon>
        <taxon>Bacillati</taxon>
        <taxon>Actinomycetota</taxon>
        <taxon>Actinomycetes</taxon>
        <taxon>Pseudonocardiales</taxon>
        <taxon>Pseudonocardiaceae</taxon>
    </lineage>
</organism>
<gene>
    <name evidence="2" type="ORF">BU204_17885</name>
</gene>
<comment type="caution">
    <text evidence="2">The sequence shown here is derived from an EMBL/GenBank/DDBJ whole genome shotgun (WGS) entry which is preliminary data.</text>
</comment>
<proteinExistence type="predicted"/>
<dbReference type="RefSeq" id="WP_075126830.1">
    <property type="nucleotide sequence ID" value="NZ_MSIE01000031.1"/>
</dbReference>
<dbReference type="AlphaFoldDB" id="A0A1Q8CPE5"/>
<evidence type="ECO:0000256" key="1">
    <source>
        <dbReference type="SAM" id="SignalP"/>
    </source>
</evidence>
<sequence length="144" mass="14275">MRRGLVRFGVVLAAVVAAVVGSGGAAAADPVLQVSATAARLASGGAQLVLTGQYVCGPFSPDSDGVVDLTVTQEAGSTDITGYGYIYLTVCDGAAHAYSATVDSVAGQFARGRVQVLGGGYACDRGPGGACAFGEFGPVTLRAR</sequence>
<reference evidence="2 3" key="1">
    <citation type="submission" date="2016-12" db="EMBL/GenBank/DDBJ databases">
        <title>The draft genome sequence of Actinophytocola sp. 11-183.</title>
        <authorList>
            <person name="Wang W."/>
            <person name="Yuan L."/>
        </authorList>
    </citation>
    <scope>NUCLEOTIDE SEQUENCE [LARGE SCALE GENOMIC DNA]</scope>
    <source>
        <strain evidence="2 3">11-183</strain>
    </source>
</reference>
<evidence type="ECO:0000313" key="3">
    <source>
        <dbReference type="Proteomes" id="UP000185596"/>
    </source>
</evidence>
<dbReference type="EMBL" id="MSIE01000031">
    <property type="protein sequence ID" value="OLF16239.1"/>
    <property type="molecule type" value="Genomic_DNA"/>
</dbReference>
<keyword evidence="1" id="KW-0732">Signal</keyword>
<protein>
    <recommendedName>
        <fullName evidence="4">Neocarzinostatin</fullName>
    </recommendedName>
</protein>
<evidence type="ECO:0008006" key="4">
    <source>
        <dbReference type="Google" id="ProtNLM"/>
    </source>
</evidence>